<dbReference type="GO" id="GO:0000981">
    <property type="term" value="F:DNA-binding transcription factor activity, RNA polymerase II-specific"/>
    <property type="evidence" value="ECO:0007669"/>
    <property type="project" value="TreeGrafter"/>
</dbReference>
<dbReference type="Proteomes" id="UP000247498">
    <property type="component" value="Unassembled WGS sequence"/>
</dbReference>
<feature type="compositionally biased region" description="Low complexity" evidence="1">
    <location>
        <begin position="209"/>
        <end position="221"/>
    </location>
</feature>
<comment type="caution">
    <text evidence="4">The sequence shown here is derived from an EMBL/GenBank/DDBJ whole genome shotgun (WGS) entry which is preliminary data.</text>
</comment>
<keyword evidence="5" id="KW-1185">Reference proteome</keyword>
<reference evidence="4 5" key="1">
    <citation type="journal article" date="2018" name="Sci. Rep.">
        <title>Raphidocelis subcapitata (=Pseudokirchneriella subcapitata) provides an insight into genome evolution and environmental adaptations in the Sphaeropleales.</title>
        <authorList>
            <person name="Suzuki S."/>
            <person name="Yamaguchi H."/>
            <person name="Nakajima N."/>
            <person name="Kawachi M."/>
        </authorList>
    </citation>
    <scope>NUCLEOTIDE SEQUENCE [LARGE SCALE GENOMIC DNA]</scope>
    <source>
        <strain evidence="4 5">NIES-35</strain>
    </source>
</reference>
<feature type="compositionally biased region" description="Gly residues" evidence="1">
    <location>
        <begin position="199"/>
        <end position="208"/>
    </location>
</feature>
<feature type="compositionally biased region" description="Acidic residues" evidence="1">
    <location>
        <begin position="287"/>
        <end position="303"/>
    </location>
</feature>
<dbReference type="InterPro" id="IPR009057">
    <property type="entry name" value="Homeodomain-like_sf"/>
</dbReference>
<dbReference type="GO" id="GO:0005634">
    <property type="term" value="C:nucleus"/>
    <property type="evidence" value="ECO:0007669"/>
    <property type="project" value="TreeGrafter"/>
</dbReference>
<dbReference type="PROSITE" id="PS51294">
    <property type="entry name" value="HTH_MYB"/>
    <property type="match status" value="2"/>
</dbReference>
<accession>A0A2V0P0W2</accession>
<dbReference type="PROSITE" id="PS50090">
    <property type="entry name" value="MYB_LIKE"/>
    <property type="match status" value="2"/>
</dbReference>
<dbReference type="OrthoDB" id="2143914at2759"/>
<dbReference type="InterPro" id="IPR001005">
    <property type="entry name" value="SANT/Myb"/>
</dbReference>
<gene>
    <name evidence="4" type="ORF">Rsub_05951</name>
</gene>
<dbReference type="SUPFAM" id="SSF46689">
    <property type="entry name" value="Homeodomain-like"/>
    <property type="match status" value="1"/>
</dbReference>
<feature type="domain" description="Myb-like" evidence="2">
    <location>
        <begin position="80"/>
        <end position="130"/>
    </location>
</feature>
<dbReference type="AlphaFoldDB" id="A0A2V0P0W2"/>
<dbReference type="GO" id="GO:0000978">
    <property type="term" value="F:RNA polymerase II cis-regulatory region sequence-specific DNA binding"/>
    <property type="evidence" value="ECO:0007669"/>
    <property type="project" value="TreeGrafter"/>
</dbReference>
<evidence type="ECO:0000259" key="3">
    <source>
        <dbReference type="PROSITE" id="PS51294"/>
    </source>
</evidence>
<dbReference type="PANTHER" id="PTHR45614">
    <property type="entry name" value="MYB PROTEIN-RELATED"/>
    <property type="match status" value="1"/>
</dbReference>
<evidence type="ECO:0000256" key="1">
    <source>
        <dbReference type="SAM" id="MobiDB-lite"/>
    </source>
</evidence>
<proteinExistence type="predicted"/>
<feature type="domain" description="HTH myb-type" evidence="3">
    <location>
        <begin position="21"/>
        <end position="79"/>
    </location>
</feature>
<dbReference type="STRING" id="307507.A0A2V0P0W2"/>
<dbReference type="InParanoid" id="A0A2V0P0W2"/>
<feature type="domain" description="HTH myb-type" evidence="3">
    <location>
        <begin position="80"/>
        <end position="134"/>
    </location>
</feature>
<evidence type="ECO:0000259" key="2">
    <source>
        <dbReference type="PROSITE" id="PS50090"/>
    </source>
</evidence>
<name>A0A2V0P0W2_9CHLO</name>
<feature type="compositionally biased region" description="Basic residues" evidence="1">
    <location>
        <begin position="263"/>
        <end position="272"/>
    </location>
</feature>
<evidence type="ECO:0000313" key="4">
    <source>
        <dbReference type="EMBL" id="GBF93219.1"/>
    </source>
</evidence>
<feature type="compositionally biased region" description="Low complexity" evidence="1">
    <location>
        <begin position="304"/>
        <end position="326"/>
    </location>
</feature>
<feature type="domain" description="Myb-like" evidence="2">
    <location>
        <begin position="23"/>
        <end position="79"/>
    </location>
</feature>
<dbReference type="InterPro" id="IPR050560">
    <property type="entry name" value="MYB_TF"/>
</dbReference>
<evidence type="ECO:0000313" key="5">
    <source>
        <dbReference type="Proteomes" id="UP000247498"/>
    </source>
</evidence>
<feature type="region of interest" description="Disordered" evidence="1">
    <location>
        <begin position="182"/>
        <end position="359"/>
    </location>
</feature>
<dbReference type="SMART" id="SM00717">
    <property type="entry name" value="SANT"/>
    <property type="match status" value="2"/>
</dbReference>
<dbReference type="InterPro" id="IPR017930">
    <property type="entry name" value="Myb_dom"/>
</dbReference>
<sequence length="804" mass="77830">MAPGEGAAGAPRQRRKHPTALIKGGWSAAEDAELTRLVRELGEGNWSMIARALNEAFDRDGPATGRIGKQCRERWNHHLRPDIKRDAWTEEEERKLVQAHQALGNRWSDIARQLPGRTENAVKNLWNATLRRKETGFAAGPRILRDYMCTIGLLGGSGGGGGAAWGGKSSDIAAAAAAAARTPAKRPRAAARSGDAGAPAGGGAGGGEPDPLWLPGAAAPGAIPPPAAAAAASRGSPPPSALPFAAAGSGSGSRGSPASTRSVPRRAARAAARRQVLAAIDALRSSDDEDEDGDCDGDCDGGDSDSCARAAPAPAPAPAGSGSSASDWAVEQPAPGPSAGGGEECDGGPSKRRRLAPAAAAAGAAAQPLAAAEEALADGAGVAEGSQEEPQELVALAWMASPDDEADALQTELPLCAGVLEAAADDAVAQAQAAAEAEAAAAAAAAGAAGAGAWPGCIAGVPECLQAPPPAIGAAAGAAAWVPAAWAAREPCSASGCATDGGLSAADSTVRFEPLHGLCGPTAAAAIAAAPPPVLLAQLPQPQPLLGPGMFGLAPTRGSCNSLVAIAGAASASVSPHASPRIAESALAAAAAEPAAAARPVAAGAGAGAAAGGPWWSWEGGALPPYAPAAAAAAAAAEPSPDVVFVSDGAAALPGWDAILSALAEPLPGDLSAPGGAPALPPAHRAVTMFKSDGPQAVAPAAVAAAVAASGAAPALAAAPAAWCGASSAALAADVWAALRGVAAAARGAAGAGRVGRVLIALRLGAVVPRGEPGLVVAAAARERADGEAAVAAAVELLGALYAP</sequence>
<organism evidence="4 5">
    <name type="scientific">Raphidocelis subcapitata</name>
    <dbReference type="NCBI Taxonomy" id="307507"/>
    <lineage>
        <taxon>Eukaryota</taxon>
        <taxon>Viridiplantae</taxon>
        <taxon>Chlorophyta</taxon>
        <taxon>core chlorophytes</taxon>
        <taxon>Chlorophyceae</taxon>
        <taxon>CS clade</taxon>
        <taxon>Sphaeropleales</taxon>
        <taxon>Selenastraceae</taxon>
        <taxon>Raphidocelis</taxon>
    </lineage>
</organism>
<dbReference type="Gene3D" id="1.10.10.60">
    <property type="entry name" value="Homeodomain-like"/>
    <property type="match status" value="2"/>
</dbReference>
<dbReference type="Pfam" id="PF00249">
    <property type="entry name" value="Myb_DNA-binding"/>
    <property type="match status" value="2"/>
</dbReference>
<dbReference type="PANTHER" id="PTHR45614:SF232">
    <property type="entry name" value="TRANSCRIPTION FACTOR MYB3R-2"/>
    <property type="match status" value="1"/>
</dbReference>
<feature type="compositionally biased region" description="Low complexity" evidence="1">
    <location>
        <begin position="242"/>
        <end position="259"/>
    </location>
</feature>
<protein>
    <submittedName>
        <fullName evidence="4">Transcription factor</fullName>
    </submittedName>
</protein>
<dbReference type="CDD" id="cd00167">
    <property type="entry name" value="SANT"/>
    <property type="match status" value="2"/>
</dbReference>
<dbReference type="EMBL" id="BDRX01000039">
    <property type="protein sequence ID" value="GBF93219.1"/>
    <property type="molecule type" value="Genomic_DNA"/>
</dbReference>